<dbReference type="EMBL" id="CP134500">
    <property type="protein sequence ID" value="WNF28156.1"/>
    <property type="molecule type" value="Genomic_DNA"/>
</dbReference>
<sequence length="40" mass="3970">MFVDEDVGVVQLGVEQVGPGEEPAVVGVGGVALQALFGVT</sequence>
<evidence type="ECO:0000313" key="2">
    <source>
        <dbReference type="Proteomes" id="UP001303236"/>
    </source>
</evidence>
<gene>
    <name evidence="1" type="ORF">RI138_15690</name>
</gene>
<accession>A0ABY9W4D2</accession>
<protein>
    <submittedName>
        <fullName evidence="1">Uncharacterized protein</fullName>
    </submittedName>
</protein>
<evidence type="ECO:0000313" key="1">
    <source>
        <dbReference type="EMBL" id="WNF28156.1"/>
    </source>
</evidence>
<reference evidence="1 2" key="1">
    <citation type="submission" date="2023-09" db="EMBL/GenBank/DDBJ databases">
        <title>Genome completion map analysis of the actinomycetes C11-1.</title>
        <authorList>
            <person name="Qin P."/>
            <person name="Guan P."/>
        </authorList>
    </citation>
    <scope>NUCLEOTIDE SEQUENCE [LARGE SCALE GENOMIC DNA]</scope>
    <source>
        <strain evidence="1 2">C11-1</strain>
    </source>
</reference>
<proteinExistence type="predicted"/>
<name>A0ABY9W4D2_9ACTN</name>
<dbReference type="Proteomes" id="UP001303236">
    <property type="component" value="Chromosome"/>
</dbReference>
<organism evidence="1 2">
    <name type="scientific">Streptomyces durocortorensis</name>
    <dbReference type="NCBI Taxonomy" id="2811104"/>
    <lineage>
        <taxon>Bacteria</taxon>
        <taxon>Bacillati</taxon>
        <taxon>Actinomycetota</taxon>
        <taxon>Actinomycetes</taxon>
        <taxon>Kitasatosporales</taxon>
        <taxon>Streptomycetaceae</taxon>
        <taxon>Streptomyces</taxon>
    </lineage>
</organism>
<keyword evidence="2" id="KW-1185">Reference proteome</keyword>